<comment type="similarity">
    <text evidence="6">Belongs to the exbB/tolQ family.</text>
</comment>
<proteinExistence type="inferred from homology"/>
<feature type="domain" description="MotA/TolQ/ExbB proton channel" evidence="8">
    <location>
        <begin position="104"/>
        <end position="220"/>
    </location>
</feature>
<dbReference type="InterPro" id="IPR047055">
    <property type="entry name" value="MotA-like"/>
</dbReference>
<dbReference type="InterPro" id="IPR002898">
    <property type="entry name" value="MotA_ExbB_proton_chnl"/>
</dbReference>
<evidence type="ECO:0000313" key="9">
    <source>
        <dbReference type="EMBL" id="SNX28381.1"/>
    </source>
</evidence>
<feature type="transmembrane region" description="Helical" evidence="7">
    <location>
        <begin position="181"/>
        <end position="203"/>
    </location>
</feature>
<evidence type="ECO:0000256" key="6">
    <source>
        <dbReference type="RuleBase" id="RU004057"/>
    </source>
</evidence>
<name>A0A240E1K1_9BURK</name>
<feature type="transmembrane region" description="Helical" evidence="7">
    <location>
        <begin position="149"/>
        <end position="169"/>
    </location>
</feature>
<evidence type="ECO:0000256" key="2">
    <source>
        <dbReference type="ARBA" id="ARBA00022475"/>
    </source>
</evidence>
<evidence type="ECO:0000259" key="8">
    <source>
        <dbReference type="Pfam" id="PF01618"/>
    </source>
</evidence>
<keyword evidence="6" id="KW-0813">Transport</keyword>
<dbReference type="AlphaFoldDB" id="A0A240E1K1"/>
<dbReference type="Proteomes" id="UP000218069">
    <property type="component" value="Unassembled WGS sequence"/>
</dbReference>
<dbReference type="PANTHER" id="PTHR30433">
    <property type="entry name" value="CHEMOTAXIS PROTEIN MOTA"/>
    <property type="match status" value="1"/>
</dbReference>
<accession>A0A240E1K1</accession>
<protein>
    <submittedName>
        <fullName evidence="9">Chemotaxis protein MotA</fullName>
    </submittedName>
</protein>
<dbReference type="NCBIfam" id="NF006583">
    <property type="entry name" value="PRK09109.1"/>
    <property type="match status" value="1"/>
</dbReference>
<dbReference type="OrthoDB" id="9806929at2"/>
<dbReference type="GO" id="GO:0006935">
    <property type="term" value="P:chemotaxis"/>
    <property type="evidence" value="ECO:0007669"/>
    <property type="project" value="InterPro"/>
</dbReference>
<dbReference type="GO" id="GO:0015031">
    <property type="term" value="P:protein transport"/>
    <property type="evidence" value="ECO:0007669"/>
    <property type="project" value="UniProtKB-KW"/>
</dbReference>
<organism evidence="9 10">
    <name type="scientific">Polynucleobacter meluiroseus</name>
    <dbReference type="NCBI Taxonomy" id="1938814"/>
    <lineage>
        <taxon>Bacteria</taxon>
        <taxon>Pseudomonadati</taxon>
        <taxon>Pseudomonadota</taxon>
        <taxon>Betaproteobacteria</taxon>
        <taxon>Burkholderiales</taxon>
        <taxon>Burkholderiaceae</taxon>
        <taxon>Polynucleobacter</taxon>
    </lineage>
</organism>
<dbReference type="PANTHER" id="PTHR30433:SF3">
    <property type="entry name" value="MOTILITY PROTEIN A"/>
    <property type="match status" value="1"/>
</dbReference>
<evidence type="ECO:0000256" key="5">
    <source>
        <dbReference type="ARBA" id="ARBA00023136"/>
    </source>
</evidence>
<keyword evidence="6" id="KW-0653">Protein transport</keyword>
<keyword evidence="3 7" id="KW-0812">Transmembrane</keyword>
<comment type="subcellular location">
    <subcellularLocation>
        <location evidence="1">Cell membrane</location>
        <topology evidence="1">Multi-pass membrane protein</topology>
    </subcellularLocation>
    <subcellularLocation>
        <location evidence="6">Membrane</location>
        <topology evidence="6">Multi-pass membrane protein</topology>
    </subcellularLocation>
</comment>
<evidence type="ECO:0000256" key="7">
    <source>
        <dbReference type="SAM" id="Phobius"/>
    </source>
</evidence>
<evidence type="ECO:0000256" key="4">
    <source>
        <dbReference type="ARBA" id="ARBA00022989"/>
    </source>
</evidence>
<reference evidence="10" key="1">
    <citation type="submission" date="2017-08" db="EMBL/GenBank/DDBJ databases">
        <authorList>
            <person name="Varghese N."/>
            <person name="Submissions S."/>
        </authorList>
    </citation>
    <scope>NUCLEOTIDE SEQUENCE [LARGE SCALE GENOMIC DNA]</scope>
    <source>
        <strain evidence="10">AP-Melu-1000-B4</strain>
    </source>
</reference>
<keyword evidence="4 7" id="KW-1133">Transmembrane helix</keyword>
<keyword evidence="2" id="KW-1003">Cell membrane</keyword>
<keyword evidence="10" id="KW-1185">Reference proteome</keyword>
<evidence type="ECO:0000256" key="3">
    <source>
        <dbReference type="ARBA" id="ARBA00022692"/>
    </source>
</evidence>
<gene>
    <name evidence="9" type="ORF">SAMN06295945_0711</name>
</gene>
<dbReference type="Pfam" id="PF01618">
    <property type="entry name" value="MotA_ExbB"/>
    <property type="match status" value="1"/>
</dbReference>
<dbReference type="RefSeq" id="WP_096672496.1">
    <property type="nucleotide sequence ID" value="NZ_OANS01000002.1"/>
</dbReference>
<sequence length="246" mass="26716">MDWASLGGIALALIGILIGQSIDGGRIGSLLQPSAFFIVTFGTFGAVLLQSRPVNFRSGIAKLKYVFVEPVDQRTALAMEISHWSMVVRKEGVLKLENFMVETPDPFVKKILRLAIDGAPPQTIKEIGANDIYQYELHERNAIKIWDSAGGYAPTIGILAAVMGLIHVMENLSDPTLLGSGIAIAFVATIYGVGLANLVFIPIANKLKTLLQLEVSKYEMLVESLASIAYGEHTKVIEDRLSGYLL</sequence>
<keyword evidence="5 7" id="KW-0472">Membrane</keyword>
<dbReference type="GO" id="GO:0071978">
    <property type="term" value="P:bacterial-type flagellum-dependent swarming motility"/>
    <property type="evidence" value="ECO:0007669"/>
    <property type="project" value="InterPro"/>
</dbReference>
<feature type="transmembrane region" description="Helical" evidence="7">
    <location>
        <begin position="29"/>
        <end position="49"/>
    </location>
</feature>
<evidence type="ECO:0000256" key="1">
    <source>
        <dbReference type="ARBA" id="ARBA00004651"/>
    </source>
</evidence>
<dbReference type="GO" id="GO:0005886">
    <property type="term" value="C:plasma membrane"/>
    <property type="evidence" value="ECO:0007669"/>
    <property type="project" value="UniProtKB-SubCell"/>
</dbReference>
<dbReference type="EMBL" id="OANS01000002">
    <property type="protein sequence ID" value="SNX28381.1"/>
    <property type="molecule type" value="Genomic_DNA"/>
</dbReference>
<evidence type="ECO:0000313" key="10">
    <source>
        <dbReference type="Proteomes" id="UP000218069"/>
    </source>
</evidence>